<dbReference type="PATRIC" id="fig|2033.6.peg.3470"/>
<dbReference type="RefSeq" id="WP_058624122.1">
    <property type="nucleotide sequence ID" value="NZ_LDRT01000072.1"/>
</dbReference>
<dbReference type="InterPro" id="IPR002109">
    <property type="entry name" value="Glutaredoxin"/>
</dbReference>
<dbReference type="Proteomes" id="UP000075025">
    <property type="component" value="Unassembled WGS sequence"/>
</dbReference>
<dbReference type="EMBL" id="LDRT01000072">
    <property type="protein sequence ID" value="KTR93797.1"/>
    <property type="molecule type" value="Genomic_DNA"/>
</dbReference>
<dbReference type="Pfam" id="PF00462">
    <property type="entry name" value="Glutaredoxin"/>
    <property type="match status" value="1"/>
</dbReference>
<dbReference type="InterPro" id="IPR036249">
    <property type="entry name" value="Thioredoxin-like_sf"/>
</dbReference>
<proteinExistence type="predicted"/>
<dbReference type="SUPFAM" id="SSF52833">
    <property type="entry name" value="Thioredoxin-like"/>
    <property type="match status" value="1"/>
</dbReference>
<reference evidence="2 3" key="1">
    <citation type="journal article" date="2016" name="Front. Microbiol.">
        <title>Genomic Resource of Rice Seed Associated Bacteria.</title>
        <authorList>
            <person name="Midha S."/>
            <person name="Bansal K."/>
            <person name="Sharma S."/>
            <person name="Kumar N."/>
            <person name="Patil P.P."/>
            <person name="Chaudhry V."/>
            <person name="Patil P.B."/>
        </authorList>
    </citation>
    <scope>NUCLEOTIDE SEQUENCE [LARGE SCALE GENOMIC DNA]</scope>
    <source>
        <strain evidence="2 3">NS220</strain>
    </source>
</reference>
<protein>
    <submittedName>
        <fullName evidence="2">Glutaredoxin</fullName>
    </submittedName>
</protein>
<dbReference type="Gene3D" id="3.40.30.10">
    <property type="entry name" value="Glutaredoxin"/>
    <property type="match status" value="1"/>
</dbReference>
<gene>
    <name evidence="2" type="ORF">NS220_11170</name>
</gene>
<comment type="caution">
    <text evidence="2">The sequence shown here is derived from an EMBL/GenBank/DDBJ whole genome shotgun (WGS) entry which is preliminary data.</text>
</comment>
<dbReference type="PROSITE" id="PS51354">
    <property type="entry name" value="GLUTAREDOXIN_2"/>
    <property type="match status" value="1"/>
</dbReference>
<dbReference type="AlphaFoldDB" id="A0A147EVU6"/>
<name>A0A147EVU6_MICTE</name>
<evidence type="ECO:0000313" key="2">
    <source>
        <dbReference type="EMBL" id="KTR93797.1"/>
    </source>
</evidence>
<evidence type="ECO:0000313" key="3">
    <source>
        <dbReference type="Proteomes" id="UP000075025"/>
    </source>
</evidence>
<sequence length="88" mass="9744">MADKITVYTTGPSCGKCSMTKAMLKGRGVEFDEVDITQNPAAYEYVTAELKYTVAPVVVVDDEDHWCDLRPDHIDRVAKLYGTARDAS</sequence>
<dbReference type="OrthoDB" id="8545217at2"/>
<evidence type="ECO:0000259" key="1">
    <source>
        <dbReference type="Pfam" id="PF00462"/>
    </source>
</evidence>
<feature type="domain" description="Glutaredoxin" evidence="1">
    <location>
        <begin position="5"/>
        <end position="63"/>
    </location>
</feature>
<organism evidence="2 3">
    <name type="scientific">Microbacterium testaceum</name>
    <name type="common">Aureobacterium testaceum</name>
    <name type="synonym">Brevibacterium testaceum</name>
    <dbReference type="NCBI Taxonomy" id="2033"/>
    <lineage>
        <taxon>Bacteria</taxon>
        <taxon>Bacillati</taxon>
        <taxon>Actinomycetota</taxon>
        <taxon>Actinomycetes</taxon>
        <taxon>Micrococcales</taxon>
        <taxon>Microbacteriaceae</taxon>
        <taxon>Microbacterium</taxon>
    </lineage>
</organism>
<dbReference type="CDD" id="cd02976">
    <property type="entry name" value="NrdH"/>
    <property type="match status" value="1"/>
</dbReference>
<accession>A0A147EVU6</accession>